<reference evidence="2" key="2">
    <citation type="submission" date="2016-06" db="UniProtKB">
        <authorList>
            <consortium name="WormBaseParasite"/>
        </authorList>
    </citation>
    <scope>IDENTIFICATION</scope>
</reference>
<proteinExistence type="predicted"/>
<organism evidence="1 2">
    <name type="scientific">Globodera pallida</name>
    <name type="common">Potato cyst nematode worm</name>
    <name type="synonym">Heterodera pallida</name>
    <dbReference type="NCBI Taxonomy" id="36090"/>
    <lineage>
        <taxon>Eukaryota</taxon>
        <taxon>Metazoa</taxon>
        <taxon>Ecdysozoa</taxon>
        <taxon>Nematoda</taxon>
        <taxon>Chromadorea</taxon>
        <taxon>Rhabditida</taxon>
        <taxon>Tylenchina</taxon>
        <taxon>Tylenchomorpha</taxon>
        <taxon>Tylenchoidea</taxon>
        <taxon>Heteroderidae</taxon>
        <taxon>Heteroderinae</taxon>
        <taxon>Globodera</taxon>
    </lineage>
</organism>
<dbReference type="WBParaSite" id="GPLIN_000547300">
    <property type="protein sequence ID" value="GPLIN_000547300"/>
    <property type="gene ID" value="GPLIN_000547300"/>
</dbReference>
<dbReference type="Gene3D" id="3.40.630.30">
    <property type="match status" value="1"/>
</dbReference>
<dbReference type="SUPFAM" id="SSF55729">
    <property type="entry name" value="Acyl-CoA N-acyltransferases (Nat)"/>
    <property type="match status" value="1"/>
</dbReference>
<reference evidence="1" key="1">
    <citation type="submission" date="2014-05" db="EMBL/GenBank/DDBJ databases">
        <title>The genome and life-stage specific transcriptomes of Globodera pallida elucidate key aspects of plant parasitism by a cyst nematode.</title>
        <authorList>
            <person name="Cotton J.A."/>
            <person name="Lilley C.J."/>
            <person name="Jones L.M."/>
            <person name="Kikuchi T."/>
            <person name="Reid A.J."/>
            <person name="Thorpe P."/>
            <person name="Tsai I.J."/>
            <person name="Beasley H."/>
            <person name="Blok V."/>
            <person name="Cock P.J.A."/>
            <person name="Van den Akker S.E."/>
            <person name="Holroyd N."/>
            <person name="Hunt M."/>
            <person name="Mantelin S."/>
            <person name="Naghra H."/>
            <person name="Pain A."/>
            <person name="Palomares-Rius J.E."/>
            <person name="Zarowiecki M."/>
            <person name="Berriman M."/>
            <person name="Jones J.T."/>
            <person name="Urwin P.E."/>
        </authorList>
    </citation>
    <scope>NUCLEOTIDE SEQUENCE [LARGE SCALE GENOMIC DNA]</scope>
    <source>
        <strain evidence="1">Lindley</strain>
    </source>
</reference>
<evidence type="ECO:0000313" key="1">
    <source>
        <dbReference type="Proteomes" id="UP000050741"/>
    </source>
</evidence>
<name>A0A183BXY3_GLOPA</name>
<keyword evidence="1" id="KW-1185">Reference proteome</keyword>
<sequence>MVLCANNLFARFRFKPSLFSKTVHNDPSSNNLKTKNALKLADFANPKTTPIDYEIVRNGSQAQFEEIVYKIATEELWDNNNFDYADWLGTFGEKNFAIYFAIDKATGSVLGSISVGQYSGDQCADGIPFFVISFYYVHPKARRFQIGHKLFEKALTEVGESRVFGYAVDVMSAKYVRQYGHGKHNLLDWELLLYFGEPKDIRLCQLSRDPTIKILNWQSVDFEAICRFDNSLSAPVDRRNYLQRALRHPGSLTKVALNANAEVIGTCQVRPVLANRISVVLFYANSPEIAESLLQVALSDFRPKFGTFSQIVYKCPSSNTASIELFCHKMFTTNAHIEVHHARPQFIGNAIDCFPVKLLFSLCDCHCSVI</sequence>
<protein>
    <submittedName>
        <fullName evidence="2">N-acetyltransferase domain-containing protein</fullName>
    </submittedName>
</protein>
<evidence type="ECO:0000313" key="2">
    <source>
        <dbReference type="WBParaSite" id="GPLIN_000547300"/>
    </source>
</evidence>
<dbReference type="Proteomes" id="UP000050741">
    <property type="component" value="Unassembled WGS sequence"/>
</dbReference>
<dbReference type="InterPro" id="IPR016181">
    <property type="entry name" value="Acyl_CoA_acyltransferase"/>
</dbReference>
<dbReference type="PANTHER" id="PTHR47408">
    <property type="entry name" value="PROTEIN CBG01304-RELATED"/>
    <property type="match status" value="1"/>
</dbReference>
<dbReference type="AlphaFoldDB" id="A0A183BXY3"/>
<accession>A0A183BXY3</accession>